<organism evidence="3 4">
    <name type="scientific">Anaeramoeba flamelloides</name>
    <dbReference type="NCBI Taxonomy" id="1746091"/>
    <lineage>
        <taxon>Eukaryota</taxon>
        <taxon>Metamonada</taxon>
        <taxon>Anaeramoebidae</taxon>
        <taxon>Anaeramoeba</taxon>
    </lineage>
</organism>
<gene>
    <name evidence="3" type="ORF">M0813_17374</name>
</gene>
<dbReference type="Proteomes" id="UP001150062">
    <property type="component" value="Unassembled WGS sequence"/>
</dbReference>
<dbReference type="Pfam" id="PF00564">
    <property type="entry name" value="PB1"/>
    <property type="match status" value="1"/>
</dbReference>
<dbReference type="PROSITE" id="PS51745">
    <property type="entry name" value="PB1"/>
    <property type="match status" value="1"/>
</dbReference>
<evidence type="ECO:0000313" key="3">
    <source>
        <dbReference type="EMBL" id="KAJ6248641.1"/>
    </source>
</evidence>
<reference evidence="3" key="1">
    <citation type="submission" date="2022-08" db="EMBL/GenBank/DDBJ databases">
        <title>Novel sulfate-reducing endosymbionts in the free-living metamonad Anaeramoeba.</title>
        <authorList>
            <person name="Jerlstrom-Hultqvist J."/>
            <person name="Cepicka I."/>
            <person name="Gallot-Lavallee L."/>
            <person name="Salas-Leiva D."/>
            <person name="Curtis B.A."/>
            <person name="Zahonova K."/>
            <person name="Pipaliya S."/>
            <person name="Dacks J."/>
            <person name="Roger A.J."/>
        </authorList>
    </citation>
    <scope>NUCLEOTIDE SEQUENCE</scope>
    <source>
        <strain evidence="3">Schooner1</strain>
    </source>
</reference>
<name>A0ABQ8YVL8_9EUKA</name>
<dbReference type="CDD" id="cd05992">
    <property type="entry name" value="PB1"/>
    <property type="match status" value="1"/>
</dbReference>
<keyword evidence="4" id="KW-1185">Reference proteome</keyword>
<dbReference type="InterPro" id="IPR009060">
    <property type="entry name" value="UBA-like_sf"/>
</dbReference>
<evidence type="ECO:0000259" key="2">
    <source>
        <dbReference type="PROSITE" id="PS51745"/>
    </source>
</evidence>
<protein>
    <submittedName>
        <fullName evidence="3">Sequestosome-1</fullName>
    </submittedName>
</protein>
<feature type="compositionally biased region" description="Basic and acidic residues" evidence="1">
    <location>
        <begin position="103"/>
        <end position="128"/>
    </location>
</feature>
<dbReference type="SUPFAM" id="SSF46934">
    <property type="entry name" value="UBA-like"/>
    <property type="match status" value="1"/>
</dbReference>
<evidence type="ECO:0000256" key="1">
    <source>
        <dbReference type="SAM" id="MobiDB-lite"/>
    </source>
</evidence>
<dbReference type="SUPFAM" id="SSF54277">
    <property type="entry name" value="CAD &amp; PB1 domains"/>
    <property type="match status" value="1"/>
</dbReference>
<dbReference type="Gene3D" id="1.10.8.10">
    <property type="entry name" value="DNA helicase RuvA subunit, C-terminal domain"/>
    <property type="match status" value="1"/>
</dbReference>
<feature type="region of interest" description="Disordered" evidence="1">
    <location>
        <begin position="290"/>
        <end position="348"/>
    </location>
</feature>
<dbReference type="Gene3D" id="3.10.20.90">
    <property type="entry name" value="Phosphatidylinositol 3-kinase Catalytic Subunit, Chain A, domain 1"/>
    <property type="match status" value="1"/>
</dbReference>
<comment type="caution">
    <text evidence="3">The sequence shown here is derived from an EMBL/GenBank/DDBJ whole genome shotgun (WGS) entry which is preliminary data.</text>
</comment>
<feature type="compositionally biased region" description="Basic and acidic residues" evidence="1">
    <location>
        <begin position="290"/>
        <end position="300"/>
    </location>
</feature>
<dbReference type="InterPro" id="IPR053793">
    <property type="entry name" value="PB1-like"/>
</dbReference>
<sequence>MTNLNETTEIPIKVYFNNNYRRFTIPKECRISNLFKVLEDALGINFIEEKNKYTFHYYDEEDEVVIFSSDPELKEALKFALQNDPPLFRFSITTDKFSSSENQNEKEKEKEKEEKEKKENIEEKKEQKTTGNDGELVSDFQFPEIKIEQLQQIQDFIFETQEEVFQLTKNKSIKKWLKFEFINIIDHFQRVAVQSSNEKEKENENENEFQISVEFFFDLFNKSKIEETSQDQIIKLLTAISNKIIEINNNSNNFPFKILFQRITELPIQCIVKTLSGKKCYHTRMYKKNEKEKIKQEKIRGRGRRRGRGRGRGRGKRHGRGGRRGRGGKGRHGRGGRKGRGKNHKFKGDMKNEWYDEYPQINKEDNKITSIQQSQLAIYLQLPHKKEWERKQLKKQELKNIKTIEKMERKKQKMLFRFEKKMVMSQLREQKKLVKSQFKQNRKKMKNQTNHIFDDSQYDQQLIILQNIGFQNHELNLKYLKLFNGNLNKTTNALLEKK</sequence>
<accession>A0ABQ8YVL8</accession>
<evidence type="ECO:0000313" key="4">
    <source>
        <dbReference type="Proteomes" id="UP001150062"/>
    </source>
</evidence>
<feature type="compositionally biased region" description="Basic residues" evidence="1">
    <location>
        <begin position="301"/>
        <end position="345"/>
    </location>
</feature>
<proteinExistence type="predicted"/>
<feature type="region of interest" description="Disordered" evidence="1">
    <location>
        <begin position="99"/>
        <end position="136"/>
    </location>
</feature>
<dbReference type="InterPro" id="IPR000270">
    <property type="entry name" value="PB1_dom"/>
</dbReference>
<dbReference type="EMBL" id="JAOAOG010000109">
    <property type="protein sequence ID" value="KAJ6248641.1"/>
    <property type="molecule type" value="Genomic_DNA"/>
</dbReference>
<feature type="domain" description="PB1" evidence="2">
    <location>
        <begin position="9"/>
        <end position="89"/>
    </location>
</feature>